<reference evidence="11" key="1">
    <citation type="journal article" date="2010" name="Science">
        <title>Plasticity of animal genome architecture unmasked by rapid evolution of a pelagic tunicate.</title>
        <authorList>
            <person name="Denoeud F."/>
            <person name="Henriet S."/>
            <person name="Mungpakdee S."/>
            <person name="Aury J.M."/>
            <person name="Da Silva C."/>
            <person name="Brinkmann H."/>
            <person name="Mikhaleva J."/>
            <person name="Olsen L.C."/>
            <person name="Jubin C."/>
            <person name="Canestro C."/>
            <person name="Bouquet J.M."/>
            <person name="Danks G."/>
            <person name="Poulain J."/>
            <person name="Campsteijn C."/>
            <person name="Adamski M."/>
            <person name="Cross I."/>
            <person name="Yadetie F."/>
            <person name="Muffato M."/>
            <person name="Louis A."/>
            <person name="Butcher S."/>
            <person name="Tsagkogeorga G."/>
            <person name="Konrad A."/>
            <person name="Singh S."/>
            <person name="Jensen M.F."/>
            <person name="Cong E.H."/>
            <person name="Eikeseth-Otteraa H."/>
            <person name="Noel B."/>
            <person name="Anthouard V."/>
            <person name="Porcel B.M."/>
            <person name="Kachouri-Lafond R."/>
            <person name="Nishino A."/>
            <person name="Ugolini M."/>
            <person name="Chourrout P."/>
            <person name="Nishida H."/>
            <person name="Aasland R."/>
            <person name="Huzurbazar S."/>
            <person name="Westhof E."/>
            <person name="Delsuc F."/>
            <person name="Lehrach H."/>
            <person name="Reinhardt R."/>
            <person name="Weissenbach J."/>
            <person name="Roy S.W."/>
            <person name="Artiguenave F."/>
            <person name="Postlethwait J.H."/>
            <person name="Manak J.R."/>
            <person name="Thompson E.M."/>
            <person name="Jaillon O."/>
            <person name="Du Pasquier L."/>
            <person name="Boudinot P."/>
            <person name="Liberles D.A."/>
            <person name="Volff J.N."/>
            <person name="Philippe H."/>
            <person name="Lenhard B."/>
            <person name="Roest Crollius H."/>
            <person name="Wincker P."/>
            <person name="Chourrout D."/>
        </authorList>
    </citation>
    <scope>NUCLEOTIDE SEQUENCE [LARGE SCALE GENOMIC DNA]</scope>
</reference>
<evidence type="ECO:0000256" key="6">
    <source>
        <dbReference type="ARBA" id="ARBA00022927"/>
    </source>
</evidence>
<dbReference type="GO" id="GO:0000407">
    <property type="term" value="C:phagophore assembly site"/>
    <property type="evidence" value="ECO:0007669"/>
    <property type="project" value="TreeGrafter"/>
</dbReference>
<dbReference type="PANTHER" id="PTHR45949">
    <property type="entry name" value="SORTING NEXIN-4"/>
    <property type="match status" value="1"/>
</dbReference>
<keyword evidence="4" id="KW-0813">Transport</keyword>
<dbReference type="InterPro" id="IPR027267">
    <property type="entry name" value="AH/BAR_dom_sf"/>
</dbReference>
<dbReference type="PANTHER" id="PTHR45949:SF2">
    <property type="entry name" value="SORTING NEXIN-4"/>
    <property type="match status" value="1"/>
</dbReference>
<dbReference type="GO" id="GO:0000422">
    <property type="term" value="P:autophagy of mitochondrion"/>
    <property type="evidence" value="ECO:0007669"/>
    <property type="project" value="TreeGrafter"/>
</dbReference>
<feature type="region of interest" description="Disordered" evidence="9">
    <location>
        <begin position="67"/>
        <end position="106"/>
    </location>
</feature>
<evidence type="ECO:0000256" key="8">
    <source>
        <dbReference type="ARBA" id="ARBA00023136"/>
    </source>
</evidence>
<dbReference type="PROSITE" id="PS50195">
    <property type="entry name" value="PX"/>
    <property type="match status" value="1"/>
</dbReference>
<dbReference type="Proteomes" id="UP000011014">
    <property type="component" value="Unassembled WGS sequence"/>
</dbReference>
<evidence type="ECO:0000256" key="3">
    <source>
        <dbReference type="ARBA" id="ARBA00010883"/>
    </source>
</evidence>
<feature type="domain" description="PX" evidence="10">
    <location>
        <begin position="115"/>
        <end position="236"/>
    </location>
</feature>
<keyword evidence="6" id="KW-0653">Protein transport</keyword>
<evidence type="ECO:0000256" key="1">
    <source>
        <dbReference type="ARBA" id="ARBA00004184"/>
    </source>
</evidence>
<feature type="compositionally biased region" description="Acidic residues" evidence="9">
    <location>
        <begin position="31"/>
        <end position="48"/>
    </location>
</feature>
<evidence type="ECO:0000256" key="4">
    <source>
        <dbReference type="ARBA" id="ARBA00022448"/>
    </source>
</evidence>
<dbReference type="GO" id="GO:0015031">
    <property type="term" value="P:protein transport"/>
    <property type="evidence" value="ECO:0007669"/>
    <property type="project" value="UniProtKB-KW"/>
</dbReference>
<dbReference type="SUPFAM" id="SSF64268">
    <property type="entry name" value="PX domain"/>
    <property type="match status" value="1"/>
</dbReference>
<organism evidence="11">
    <name type="scientific">Oikopleura dioica</name>
    <name type="common">Tunicate</name>
    <dbReference type="NCBI Taxonomy" id="34765"/>
    <lineage>
        <taxon>Eukaryota</taxon>
        <taxon>Metazoa</taxon>
        <taxon>Chordata</taxon>
        <taxon>Tunicata</taxon>
        <taxon>Appendicularia</taxon>
        <taxon>Copelata</taxon>
        <taxon>Oikopleuridae</taxon>
        <taxon>Oikopleura</taxon>
    </lineage>
</organism>
<evidence type="ECO:0000256" key="7">
    <source>
        <dbReference type="ARBA" id="ARBA00023121"/>
    </source>
</evidence>
<evidence type="ECO:0000256" key="5">
    <source>
        <dbReference type="ARBA" id="ARBA00022490"/>
    </source>
</evidence>
<evidence type="ECO:0000256" key="2">
    <source>
        <dbReference type="ARBA" id="ARBA00004496"/>
    </source>
</evidence>
<dbReference type="GO" id="GO:0061709">
    <property type="term" value="P:reticulophagy"/>
    <property type="evidence" value="ECO:0007669"/>
    <property type="project" value="TreeGrafter"/>
</dbReference>
<feature type="region of interest" description="Disordered" evidence="9">
    <location>
        <begin position="1"/>
        <end position="54"/>
    </location>
</feature>
<sequence>MDSQSNIENVPVTVPVSVPTPVIGQPVGSVEDPEADKENSPENEEDRDENVSKILNRNYYQIAHDLQQHDGGGDNDASASLLPEDEDPLDASSSAPKTTNHVNTEEEEHLDAIGGLLEVIVANPEKSQTPMESYITYEVKTETARLEYAASSLCIRRRFQDFIWLKEKLETHHPGCLIPPLPSKQHMKGILDKFSVEFVRKRCIQLNAFVRRVSAHQKLTRSKFLRKFLTLPSSDFTLVRKSDSSGFASRLTNMTKLIAPLTIKPKWTAESETQEKLQHRMESLERNTEALANISQKHIDYYDLLLPSIINWEKSETKEDLCNSLSKFRVATTGSKECAESLNSKLIEKIQPSFTEYGRYSDSVKRLLKRRDAAQAEVEDFQETIASKKVGKKTLEQKLQINLRKADENATRLGKFTIAGMLSGNSDSQRQERISKLQVEVKEFEVAEKCAAKNLYNLEEEAKDEILKYNQQRARDMADVFSKFAQYQASYYEDMAKTWRNGTSTDLGE</sequence>
<dbReference type="InterPro" id="IPR001683">
    <property type="entry name" value="PX_dom"/>
</dbReference>
<comment type="subcellular location">
    <subcellularLocation>
        <location evidence="2">Cytoplasm</location>
    </subcellularLocation>
    <subcellularLocation>
        <location evidence="1">Endomembrane system</location>
        <topology evidence="1">Peripheral membrane protein</topology>
    </subcellularLocation>
</comment>
<evidence type="ECO:0000313" key="11">
    <source>
        <dbReference type="EMBL" id="CBY31849.1"/>
    </source>
</evidence>
<protein>
    <recommendedName>
        <fullName evidence="10">PX domain-containing protein</fullName>
    </recommendedName>
</protein>
<keyword evidence="5" id="KW-0963">Cytoplasm</keyword>
<keyword evidence="8" id="KW-0472">Membrane</keyword>
<dbReference type="GO" id="GO:0032456">
    <property type="term" value="P:endocytic recycling"/>
    <property type="evidence" value="ECO:0007669"/>
    <property type="project" value="TreeGrafter"/>
</dbReference>
<dbReference type="Pfam" id="PF00787">
    <property type="entry name" value="PX"/>
    <property type="match status" value="1"/>
</dbReference>
<dbReference type="Gene3D" id="1.20.1270.60">
    <property type="entry name" value="Arfaptin homology (AH) domain/BAR domain"/>
    <property type="match status" value="1"/>
</dbReference>
<dbReference type="InterPro" id="IPR036871">
    <property type="entry name" value="PX_dom_sf"/>
</dbReference>
<feature type="compositionally biased region" description="Low complexity" evidence="9">
    <location>
        <begin position="10"/>
        <end position="22"/>
    </location>
</feature>
<dbReference type="GO" id="GO:0034727">
    <property type="term" value="P:piecemeal microautophagy of the nucleus"/>
    <property type="evidence" value="ECO:0007669"/>
    <property type="project" value="TreeGrafter"/>
</dbReference>
<dbReference type="EMBL" id="FN654319">
    <property type="protein sequence ID" value="CBY31849.1"/>
    <property type="molecule type" value="Genomic_DNA"/>
</dbReference>
<keyword evidence="7" id="KW-0446">Lipid-binding</keyword>
<feature type="compositionally biased region" description="Polar residues" evidence="9">
    <location>
        <begin position="91"/>
        <end position="102"/>
    </location>
</feature>
<dbReference type="GO" id="GO:0035091">
    <property type="term" value="F:phosphatidylinositol binding"/>
    <property type="evidence" value="ECO:0007669"/>
    <property type="project" value="InterPro"/>
</dbReference>
<dbReference type="AlphaFoldDB" id="E4Y899"/>
<dbReference type="SMART" id="SM00312">
    <property type="entry name" value="PX"/>
    <property type="match status" value="1"/>
</dbReference>
<evidence type="ECO:0000256" key="9">
    <source>
        <dbReference type="SAM" id="MobiDB-lite"/>
    </source>
</evidence>
<proteinExistence type="inferred from homology"/>
<name>E4Y899_OIKDI</name>
<dbReference type="GO" id="GO:0005769">
    <property type="term" value="C:early endosome"/>
    <property type="evidence" value="ECO:0007669"/>
    <property type="project" value="TreeGrafter"/>
</dbReference>
<accession>E4Y899</accession>
<evidence type="ECO:0000259" key="10">
    <source>
        <dbReference type="PROSITE" id="PS50195"/>
    </source>
</evidence>
<comment type="similarity">
    <text evidence="3">Belongs to the sorting nexin family.</text>
</comment>
<dbReference type="Gene3D" id="3.30.1520.10">
    <property type="entry name" value="Phox-like domain"/>
    <property type="match status" value="1"/>
</dbReference>
<gene>
    <name evidence="11" type="ORF">GSOID_T00029066001</name>
</gene>